<dbReference type="Pfam" id="PF00440">
    <property type="entry name" value="TetR_N"/>
    <property type="match status" value="1"/>
</dbReference>
<keyword evidence="2 4" id="KW-0238">DNA-binding</keyword>
<feature type="domain" description="HTH tetR-type" evidence="5">
    <location>
        <begin position="6"/>
        <end position="66"/>
    </location>
</feature>
<evidence type="ECO:0000256" key="2">
    <source>
        <dbReference type="ARBA" id="ARBA00023125"/>
    </source>
</evidence>
<dbReference type="SUPFAM" id="SSF48498">
    <property type="entry name" value="Tetracyclin repressor-like, C-terminal domain"/>
    <property type="match status" value="1"/>
</dbReference>
<dbReference type="PANTHER" id="PTHR47506">
    <property type="entry name" value="TRANSCRIPTIONAL REGULATORY PROTEIN"/>
    <property type="match status" value="1"/>
</dbReference>
<name>A0ABW8Z7W2_9BURK</name>
<evidence type="ECO:0000313" key="6">
    <source>
        <dbReference type="EMBL" id="MFL9878600.1"/>
    </source>
</evidence>
<keyword evidence="7" id="KW-1185">Reference proteome</keyword>
<keyword evidence="1" id="KW-0805">Transcription regulation</keyword>
<evidence type="ECO:0000313" key="7">
    <source>
        <dbReference type="Proteomes" id="UP001629214"/>
    </source>
</evidence>
<dbReference type="SUPFAM" id="SSF46689">
    <property type="entry name" value="Homeodomain-like"/>
    <property type="match status" value="1"/>
</dbReference>
<evidence type="ECO:0000256" key="3">
    <source>
        <dbReference type="ARBA" id="ARBA00023163"/>
    </source>
</evidence>
<proteinExistence type="predicted"/>
<keyword evidence="3" id="KW-0804">Transcription</keyword>
<organism evidence="6 7">
    <name type="scientific">Herbaspirillum rhizosphaerae</name>
    <dbReference type="NCBI Taxonomy" id="346179"/>
    <lineage>
        <taxon>Bacteria</taxon>
        <taxon>Pseudomonadati</taxon>
        <taxon>Pseudomonadota</taxon>
        <taxon>Betaproteobacteria</taxon>
        <taxon>Burkholderiales</taxon>
        <taxon>Oxalobacteraceae</taxon>
        <taxon>Herbaspirillum</taxon>
    </lineage>
</organism>
<dbReference type="PROSITE" id="PS50977">
    <property type="entry name" value="HTH_TETR_2"/>
    <property type="match status" value="1"/>
</dbReference>
<dbReference type="InterPro" id="IPR011075">
    <property type="entry name" value="TetR_C"/>
</dbReference>
<evidence type="ECO:0000256" key="1">
    <source>
        <dbReference type="ARBA" id="ARBA00023015"/>
    </source>
</evidence>
<comment type="caution">
    <text evidence="6">The sequence shown here is derived from an EMBL/GenBank/DDBJ whole genome shotgun (WGS) entry which is preliminary data.</text>
</comment>
<evidence type="ECO:0000256" key="4">
    <source>
        <dbReference type="PROSITE-ProRule" id="PRU00335"/>
    </source>
</evidence>
<evidence type="ECO:0000259" key="5">
    <source>
        <dbReference type="PROSITE" id="PS50977"/>
    </source>
</evidence>
<dbReference type="InterPro" id="IPR009057">
    <property type="entry name" value="Homeodomain-like_sf"/>
</dbReference>
<dbReference type="PANTHER" id="PTHR47506:SF6">
    <property type="entry name" value="HTH-TYPE TRANSCRIPTIONAL REPRESSOR NEMR"/>
    <property type="match status" value="1"/>
</dbReference>
<dbReference type="EMBL" id="JAQQFR010000005">
    <property type="protein sequence ID" value="MFL9878600.1"/>
    <property type="molecule type" value="Genomic_DNA"/>
</dbReference>
<dbReference type="InterPro" id="IPR036271">
    <property type="entry name" value="Tet_transcr_reg_TetR-rel_C_sf"/>
</dbReference>
<dbReference type="Pfam" id="PF16925">
    <property type="entry name" value="TetR_C_13"/>
    <property type="match status" value="1"/>
</dbReference>
<dbReference type="InterPro" id="IPR001647">
    <property type="entry name" value="HTH_TetR"/>
</dbReference>
<gene>
    <name evidence="6" type="ORF">PQR63_09415</name>
</gene>
<reference evidence="6 7" key="1">
    <citation type="journal article" date="2024" name="Chem. Sci.">
        <title>Discovery of megapolipeptins by genome mining of a Burkholderiales bacteria collection.</title>
        <authorList>
            <person name="Paulo B.S."/>
            <person name="Recchia M.J.J."/>
            <person name="Lee S."/>
            <person name="Fergusson C.H."/>
            <person name="Romanowski S.B."/>
            <person name="Hernandez A."/>
            <person name="Krull N."/>
            <person name="Liu D.Y."/>
            <person name="Cavanagh H."/>
            <person name="Bos A."/>
            <person name="Gray C.A."/>
            <person name="Murphy B.T."/>
            <person name="Linington R.G."/>
            <person name="Eustaquio A.S."/>
        </authorList>
    </citation>
    <scope>NUCLEOTIDE SEQUENCE [LARGE SCALE GENOMIC DNA]</scope>
    <source>
        <strain evidence="6 7">RL21-008-BIB-B</strain>
    </source>
</reference>
<accession>A0ABW8Z7W2</accession>
<protein>
    <submittedName>
        <fullName evidence="6">TetR/AcrR family transcriptional regulator</fullName>
    </submittedName>
</protein>
<dbReference type="Proteomes" id="UP001629214">
    <property type="component" value="Unassembled WGS sequence"/>
</dbReference>
<dbReference type="Gene3D" id="1.10.357.10">
    <property type="entry name" value="Tetracycline Repressor, domain 2"/>
    <property type="match status" value="1"/>
</dbReference>
<sequence length="196" mass="21593">MRDTYAETKLAILLAGRGLIAKKGFTGVGLSELLAAADIPKGSFYHYFGSKEGYGKELIEQYVNEYLQVLNKLFTAGDSNARERLLTYWGHWIETQCCDMTEHKCLVVKLSAEVADLSDDMRIALYEGTKAIMARIGAVIQEGIDEGSLHTALEPAKTAQMLYQLWLGASLISKLSKGRDALEGAMDVTRRVLVAP</sequence>
<feature type="DNA-binding region" description="H-T-H motif" evidence="4">
    <location>
        <begin position="29"/>
        <end position="48"/>
    </location>
</feature>
<dbReference type="RefSeq" id="WP_408167595.1">
    <property type="nucleotide sequence ID" value="NZ_JAQQFR010000005.1"/>
</dbReference>